<sequence length="88" mass="10810">MVWVLKAHPRFEKNLEKLGKIDKDHLSELILRIKEDPYRFKPLRGLPGCFRVRFSSFRLVYALKDETIWLLIVDKRKRVYRELRKRLK</sequence>
<keyword evidence="1" id="KW-1277">Toxin-antitoxin system</keyword>
<dbReference type="SUPFAM" id="SSF143011">
    <property type="entry name" value="RelE-like"/>
    <property type="match status" value="1"/>
</dbReference>
<dbReference type="AlphaFoldDB" id="A0A062V628"/>
<keyword evidence="3" id="KW-1185">Reference proteome</keyword>
<dbReference type="Pfam" id="PF05016">
    <property type="entry name" value="ParE_toxin"/>
    <property type="match status" value="1"/>
</dbReference>
<dbReference type="OrthoDB" id="375406at2157"/>
<dbReference type="Gene3D" id="3.30.2310.20">
    <property type="entry name" value="RelE-like"/>
    <property type="match status" value="1"/>
</dbReference>
<reference evidence="2 3" key="1">
    <citation type="journal article" date="2013" name="Nature">
        <title>Anaerobic oxidation of methane coupled to nitrate reduction in a novel archaeal lineage.</title>
        <authorList>
            <person name="Haroon M.F."/>
            <person name="Hu S."/>
            <person name="Shi Y."/>
            <person name="Imelfort M."/>
            <person name="Keller J."/>
            <person name="Hugenholtz P."/>
            <person name="Yuan Z."/>
            <person name="Tyson G.W."/>
        </authorList>
    </citation>
    <scope>NUCLEOTIDE SEQUENCE [LARGE SCALE GENOMIC DNA]</scope>
    <source>
        <strain evidence="2 3">ANME-2d</strain>
    </source>
</reference>
<dbReference type="InterPro" id="IPR035093">
    <property type="entry name" value="RelE/ParE_toxin_dom_sf"/>
</dbReference>
<proteinExistence type="predicted"/>
<gene>
    <name evidence="2" type="ORF">ANME2D_01423</name>
</gene>
<evidence type="ECO:0000313" key="2">
    <source>
        <dbReference type="EMBL" id="KCZ72023.1"/>
    </source>
</evidence>
<name>A0A062V628_9EURY</name>
<dbReference type="EMBL" id="JMIY01000003">
    <property type="protein sequence ID" value="KCZ72023.1"/>
    <property type="molecule type" value="Genomic_DNA"/>
</dbReference>
<evidence type="ECO:0000313" key="3">
    <source>
        <dbReference type="Proteomes" id="UP000027153"/>
    </source>
</evidence>
<dbReference type="RefSeq" id="WP_157833998.1">
    <property type="nucleotide sequence ID" value="NZ_JMIY01000003.1"/>
</dbReference>
<organism evidence="2 3">
    <name type="scientific">Candidatus Methanoperedens nitratireducens</name>
    <dbReference type="NCBI Taxonomy" id="1392998"/>
    <lineage>
        <taxon>Archaea</taxon>
        <taxon>Methanobacteriati</taxon>
        <taxon>Methanobacteriota</taxon>
        <taxon>Stenosarchaea group</taxon>
        <taxon>Methanomicrobia</taxon>
        <taxon>Methanosarcinales</taxon>
        <taxon>ANME-2 cluster</taxon>
        <taxon>Candidatus Methanoperedentaceae</taxon>
        <taxon>Candidatus Methanoperedens</taxon>
    </lineage>
</organism>
<dbReference type="Proteomes" id="UP000027153">
    <property type="component" value="Unassembled WGS sequence"/>
</dbReference>
<protein>
    <submittedName>
        <fullName evidence="2">Cytotoxic translational repressor of toxin-antitoxin stability system</fullName>
    </submittedName>
</protein>
<accession>A0A062V628</accession>
<dbReference type="InterPro" id="IPR007712">
    <property type="entry name" value="RelE/ParE_toxin"/>
</dbReference>
<evidence type="ECO:0000256" key="1">
    <source>
        <dbReference type="ARBA" id="ARBA00022649"/>
    </source>
</evidence>
<comment type="caution">
    <text evidence="2">The sequence shown here is derived from an EMBL/GenBank/DDBJ whole genome shotgun (WGS) entry which is preliminary data.</text>
</comment>